<gene>
    <name evidence="1" type="ORF">THF1A12_110118</name>
</gene>
<dbReference type="EMBL" id="CAKMUD010000013">
    <property type="protein sequence ID" value="CAH1571483.1"/>
    <property type="molecule type" value="Genomic_DNA"/>
</dbReference>
<protein>
    <submittedName>
        <fullName evidence="1">Uncharacterized protein</fullName>
    </submittedName>
</protein>
<dbReference type="AlphaFoldDB" id="A0AAU9QHK9"/>
<organism evidence="1 2">
    <name type="scientific">Vibrio jasicida</name>
    <dbReference type="NCBI Taxonomy" id="766224"/>
    <lineage>
        <taxon>Bacteria</taxon>
        <taxon>Pseudomonadati</taxon>
        <taxon>Pseudomonadota</taxon>
        <taxon>Gammaproteobacteria</taxon>
        <taxon>Vibrionales</taxon>
        <taxon>Vibrionaceae</taxon>
        <taxon>Vibrio</taxon>
    </lineage>
</organism>
<sequence length="49" mass="5985">MVDFSVPWRRQTDSSFEHFILLSEAGYKYTTKKFNYKHFSDRNHKTLIN</sequence>
<comment type="caution">
    <text evidence="1">The sequence shown here is derived from an EMBL/GenBank/DDBJ whole genome shotgun (WGS) entry which is preliminary data.</text>
</comment>
<evidence type="ECO:0000313" key="2">
    <source>
        <dbReference type="Proteomes" id="UP001295462"/>
    </source>
</evidence>
<reference evidence="1" key="1">
    <citation type="submission" date="2022-01" db="EMBL/GenBank/DDBJ databases">
        <authorList>
            <person name="Lagorce A."/>
        </authorList>
    </citation>
    <scope>NUCLEOTIDE SEQUENCE</scope>
    <source>
        <strain evidence="1">Th15_F1_A12</strain>
    </source>
</reference>
<name>A0AAU9QHK9_9VIBR</name>
<evidence type="ECO:0000313" key="1">
    <source>
        <dbReference type="EMBL" id="CAH1571483.1"/>
    </source>
</evidence>
<dbReference type="Proteomes" id="UP001295462">
    <property type="component" value="Unassembled WGS sequence"/>
</dbReference>
<proteinExistence type="predicted"/>
<accession>A0AAU9QHK9</accession>